<accession>A0A481Z3M4</accession>
<gene>
    <name evidence="5" type="ORF">LCMiAC02_00890</name>
</gene>
<dbReference type="InterPro" id="IPR050747">
    <property type="entry name" value="Mitochondrial_chaperone_BCS1"/>
</dbReference>
<dbReference type="GO" id="GO:0016887">
    <property type="term" value="F:ATP hydrolysis activity"/>
    <property type="evidence" value="ECO:0007669"/>
    <property type="project" value="InterPro"/>
</dbReference>
<dbReference type="Gene3D" id="3.40.50.300">
    <property type="entry name" value="P-loop containing nucleotide triphosphate hydrolases"/>
    <property type="match status" value="1"/>
</dbReference>
<sequence>MLENYITTVLSTVILSHLPYDTVTNAILSPALASICIVLIVMISKFIFGHNFDYILFWRKRNYVFIGDSHSMYNKLSSYFYDKYNKQIKKCKLEDDYGKNKSIIEQIKGQSLSDTFTYKNKKYTIRIEFGGTMNSTSDKSNKTGSREIIFSSVCYTHILEQYIKHILKICNTKASNEIHIYKIDIEEGKKKRWVTWELVSSITSKNRKNTIVADKVNEIFYKNITHFIDNESYFINKGLAYTMGCILHGPPGCGKTSIIKTVANEYNLPIFVLDLSVIKNNTELIKLCTGINKHISKKQKYLLVLEDIDRSKTFKNYHYRKKYGYSDKKDTITEDCILNMLDGVDENYGRITIMTCNKIKYLESVHALIRPGRIDIIVNIKKCNTEQIKKFIKFHFNYDDIKLVDGIIITPAELIQLIRAINDPVKIIEILNKQKDFTDIDIHNSDMNSSSDTQIMFELKISSNRSKSSSNKITRKKVNKSVYNETMIKNKLRTLDRYNTQLANLNIDGNYNKHSNIIKRKRIELNIAETNLKLQKLKDKAIEKYREIHVKKLIKNMKFKQYLENNLTGDQITKQILAPSKDLKKNISETFNKNVRETNTKCEEEITKCNDIKKTIIIKDDIIEQCLDKLGKLYKTDHEDKET</sequence>
<evidence type="ECO:0000256" key="1">
    <source>
        <dbReference type="ARBA" id="ARBA00007448"/>
    </source>
</evidence>
<dbReference type="EMBL" id="MK500406">
    <property type="protein sequence ID" value="QBK88996.1"/>
    <property type="molecule type" value="Genomic_DNA"/>
</dbReference>
<dbReference type="SUPFAM" id="SSF52540">
    <property type="entry name" value="P-loop containing nucleoside triphosphate hydrolases"/>
    <property type="match status" value="1"/>
</dbReference>
<evidence type="ECO:0000256" key="3">
    <source>
        <dbReference type="SAM" id="Phobius"/>
    </source>
</evidence>
<reference evidence="5" key="1">
    <citation type="journal article" date="2019" name="MBio">
        <title>Virus Genomes from Deep Sea Sediments Expand the Ocean Megavirome and Support Independent Origins of Viral Gigantism.</title>
        <authorList>
            <person name="Backstrom D."/>
            <person name="Yutin N."/>
            <person name="Jorgensen S.L."/>
            <person name="Dharamshi J."/>
            <person name="Homa F."/>
            <person name="Zaremba-Niedwiedzka K."/>
            <person name="Spang A."/>
            <person name="Wolf Y.I."/>
            <person name="Koonin E.V."/>
            <person name="Ettema T.J."/>
        </authorList>
    </citation>
    <scope>NUCLEOTIDE SEQUENCE</scope>
</reference>
<feature type="coiled-coil region" evidence="2">
    <location>
        <begin position="488"/>
        <end position="547"/>
    </location>
</feature>
<keyword evidence="3" id="KW-1133">Transmembrane helix</keyword>
<dbReference type="InterPro" id="IPR003959">
    <property type="entry name" value="ATPase_AAA_core"/>
</dbReference>
<keyword evidence="3" id="KW-0472">Membrane</keyword>
<evidence type="ECO:0000259" key="4">
    <source>
        <dbReference type="SMART" id="SM00382"/>
    </source>
</evidence>
<proteinExistence type="inferred from homology"/>
<dbReference type="GO" id="GO:0005524">
    <property type="term" value="F:ATP binding"/>
    <property type="evidence" value="ECO:0007669"/>
    <property type="project" value="InterPro"/>
</dbReference>
<feature type="transmembrane region" description="Helical" evidence="3">
    <location>
        <begin position="27"/>
        <end position="48"/>
    </location>
</feature>
<keyword evidence="3" id="KW-0812">Transmembrane</keyword>
<comment type="similarity">
    <text evidence="1">Belongs to the AAA ATPase family. BCS1 subfamily.</text>
</comment>
<dbReference type="InterPro" id="IPR027417">
    <property type="entry name" value="P-loop_NTPase"/>
</dbReference>
<protein>
    <submittedName>
        <fullName evidence="5">AAA family ATPase</fullName>
    </submittedName>
</protein>
<dbReference type="InterPro" id="IPR003593">
    <property type="entry name" value="AAA+_ATPase"/>
</dbReference>
<organism evidence="5">
    <name type="scientific">Mimivirus LCMiAC02</name>
    <dbReference type="NCBI Taxonomy" id="2506609"/>
    <lineage>
        <taxon>Viruses</taxon>
        <taxon>Varidnaviria</taxon>
        <taxon>Bamfordvirae</taxon>
        <taxon>Nucleocytoviricota</taxon>
        <taxon>Megaviricetes</taxon>
        <taxon>Imitervirales</taxon>
        <taxon>Mimiviridae</taxon>
        <taxon>Klosneuvirinae</taxon>
    </lineage>
</organism>
<keyword evidence="2" id="KW-0175">Coiled coil</keyword>
<evidence type="ECO:0000256" key="2">
    <source>
        <dbReference type="SAM" id="Coils"/>
    </source>
</evidence>
<name>A0A481Z3M4_9VIRU</name>
<evidence type="ECO:0000313" key="5">
    <source>
        <dbReference type="EMBL" id="QBK88996.1"/>
    </source>
</evidence>
<dbReference type="PANTHER" id="PTHR23070">
    <property type="entry name" value="BCS1 AAA-TYPE ATPASE"/>
    <property type="match status" value="1"/>
</dbReference>
<dbReference type="SMART" id="SM00382">
    <property type="entry name" value="AAA"/>
    <property type="match status" value="1"/>
</dbReference>
<feature type="domain" description="AAA+ ATPase" evidence="4">
    <location>
        <begin position="241"/>
        <end position="384"/>
    </location>
</feature>
<dbReference type="Pfam" id="PF00004">
    <property type="entry name" value="AAA"/>
    <property type="match status" value="1"/>
</dbReference>